<dbReference type="Proteomes" id="UP000663829">
    <property type="component" value="Unassembled WGS sequence"/>
</dbReference>
<protein>
    <recommendedName>
        <fullName evidence="4">RNA-directed DNA polymerase from mobile element jockey</fullName>
    </recommendedName>
</protein>
<dbReference type="EMBL" id="CAJNOQ010008714">
    <property type="protein sequence ID" value="CAF1204639.1"/>
    <property type="molecule type" value="Genomic_DNA"/>
</dbReference>
<evidence type="ECO:0000313" key="3">
    <source>
        <dbReference type="Proteomes" id="UP000663829"/>
    </source>
</evidence>
<dbReference type="AlphaFoldDB" id="A0A814WNC1"/>
<keyword evidence="3" id="KW-1185">Reference proteome</keyword>
<sequence>MIDHAYAYYSHCFKQREVNYLSPTDVRVNNYIKNFDNHLNEQPSKSFLFTMNDFRWAIRSLKAKQSSGPDKVSNKTIKLLPQSHYSFILVAFNKLLTTNLYPSHWKTAKMLLLPKEKASLISIENTRSISLISCFGKVFEKCMLLHQKVNDRKQYTPR</sequence>
<accession>A0A814WNC1</accession>
<comment type="caution">
    <text evidence="1">The sequence shown here is derived from an EMBL/GenBank/DDBJ whole genome shotgun (WGS) entry which is preliminary data.</text>
</comment>
<dbReference type="PANTHER" id="PTHR33395:SF22">
    <property type="entry name" value="REVERSE TRANSCRIPTASE DOMAIN-CONTAINING PROTEIN"/>
    <property type="match status" value="1"/>
</dbReference>
<dbReference type="Proteomes" id="UP000681722">
    <property type="component" value="Unassembled WGS sequence"/>
</dbReference>
<evidence type="ECO:0000313" key="2">
    <source>
        <dbReference type="EMBL" id="CAF3968958.1"/>
    </source>
</evidence>
<dbReference type="GO" id="GO:0031012">
    <property type="term" value="C:extracellular matrix"/>
    <property type="evidence" value="ECO:0007669"/>
    <property type="project" value="TreeGrafter"/>
</dbReference>
<dbReference type="EMBL" id="CAJOBC010008715">
    <property type="protein sequence ID" value="CAF3968958.1"/>
    <property type="molecule type" value="Genomic_DNA"/>
</dbReference>
<organism evidence="1 3">
    <name type="scientific">Didymodactylos carnosus</name>
    <dbReference type="NCBI Taxonomy" id="1234261"/>
    <lineage>
        <taxon>Eukaryota</taxon>
        <taxon>Metazoa</taxon>
        <taxon>Spiralia</taxon>
        <taxon>Gnathifera</taxon>
        <taxon>Rotifera</taxon>
        <taxon>Eurotatoria</taxon>
        <taxon>Bdelloidea</taxon>
        <taxon>Philodinida</taxon>
        <taxon>Philodinidae</taxon>
        <taxon>Didymodactylos</taxon>
    </lineage>
</organism>
<evidence type="ECO:0000313" key="1">
    <source>
        <dbReference type="EMBL" id="CAF1204639.1"/>
    </source>
</evidence>
<dbReference type="GO" id="GO:0007508">
    <property type="term" value="P:larval heart development"/>
    <property type="evidence" value="ECO:0007669"/>
    <property type="project" value="TreeGrafter"/>
</dbReference>
<proteinExistence type="predicted"/>
<dbReference type="OrthoDB" id="420528at2759"/>
<dbReference type="PANTHER" id="PTHR33395">
    <property type="entry name" value="TRANSCRIPTASE, PUTATIVE-RELATED-RELATED"/>
    <property type="match status" value="1"/>
</dbReference>
<gene>
    <name evidence="1" type="ORF">GPM918_LOCUS23899</name>
    <name evidence="2" type="ORF">SRO942_LOCUS23898</name>
</gene>
<evidence type="ECO:0008006" key="4">
    <source>
        <dbReference type="Google" id="ProtNLM"/>
    </source>
</evidence>
<dbReference type="GO" id="GO:0061343">
    <property type="term" value="P:cell adhesion involved in heart morphogenesis"/>
    <property type="evidence" value="ECO:0007669"/>
    <property type="project" value="TreeGrafter"/>
</dbReference>
<name>A0A814WNC1_9BILA</name>
<reference evidence="1" key="1">
    <citation type="submission" date="2021-02" db="EMBL/GenBank/DDBJ databases">
        <authorList>
            <person name="Nowell W R."/>
        </authorList>
    </citation>
    <scope>NUCLEOTIDE SEQUENCE</scope>
</reference>